<dbReference type="EMBL" id="MN740274">
    <property type="protein sequence ID" value="QHT97297.1"/>
    <property type="molecule type" value="Genomic_DNA"/>
</dbReference>
<organism evidence="1">
    <name type="scientific">viral metagenome</name>
    <dbReference type="NCBI Taxonomy" id="1070528"/>
    <lineage>
        <taxon>unclassified sequences</taxon>
        <taxon>metagenomes</taxon>
        <taxon>organismal metagenomes</taxon>
    </lineage>
</organism>
<evidence type="ECO:0000313" key="1">
    <source>
        <dbReference type="EMBL" id="QHT97297.1"/>
    </source>
</evidence>
<sequence>MFGNCLWYRFNKNSMIHHIVNTISDELSTQKYDAHITKLYNLDSVQLKKKFLEFNSKELPEFTIKGNLYQTKTDNFYSIQQDYTLENDKYIYHVSLAYKLNKAFTKAEIDYIKTCKLPEKISNPDIYLDMWNCNSYNTVDWFKI</sequence>
<reference evidence="1" key="1">
    <citation type="journal article" date="2020" name="Nature">
        <title>Giant virus diversity and host interactions through global metagenomics.</title>
        <authorList>
            <person name="Schulz F."/>
            <person name="Roux S."/>
            <person name="Paez-Espino D."/>
            <person name="Jungbluth S."/>
            <person name="Walsh D.A."/>
            <person name="Denef V.J."/>
            <person name="McMahon K.D."/>
            <person name="Konstantinidis K.T."/>
            <person name="Eloe-Fadrosh E.A."/>
            <person name="Kyrpides N.C."/>
            <person name="Woyke T."/>
        </authorList>
    </citation>
    <scope>NUCLEOTIDE SEQUENCE</scope>
    <source>
        <strain evidence="1">GVMAG-M-3300025138-11</strain>
    </source>
</reference>
<name>A0A6C0J028_9ZZZZ</name>
<dbReference type="AlphaFoldDB" id="A0A6C0J028"/>
<proteinExistence type="predicted"/>
<protein>
    <submittedName>
        <fullName evidence="1">Uncharacterized protein</fullName>
    </submittedName>
</protein>
<accession>A0A6C0J028</accession>